<accession>A0A2R5G5X4</accession>
<sequence>MTTPRPEMALAGLQREQQDLNTRLYGGLSKGGPTCGSDSCGDNDHAHDGCCGHGGTGNPYIDEADGFVDPGLAQCCIKELEDNRKWNELNESLRRVDPVAKAEREAREVVVLAAPPAKTQSVHDWVASAPCTHDHDAGSQSTPTAQDAEEDDDSDAEIDALLAEWEDDDDVLQQLAQQNSDRPASNLLQARLLLITDYESAEGDNRYTSDMLAQSAHDALLRIVQTQNAFAAARTPGALLSQDHPLRAAAASLNGGRLRDDEDLPCVLAISSANHRPMALLPRKKIAQDPGAIESLAQWLLHTLTAENERARHHGAGTNDDDEDEAFCDRPGCGRRFPHEHVKRDAKDGMSDYVSF</sequence>
<evidence type="ECO:0000256" key="1">
    <source>
        <dbReference type="SAM" id="MobiDB-lite"/>
    </source>
</evidence>
<evidence type="ECO:0000313" key="2">
    <source>
        <dbReference type="EMBL" id="GBG26447.1"/>
    </source>
</evidence>
<dbReference type="EMBL" id="BEYU01000021">
    <property type="protein sequence ID" value="GBG26447.1"/>
    <property type="molecule type" value="Genomic_DNA"/>
</dbReference>
<reference evidence="2 3" key="1">
    <citation type="submission" date="2017-12" db="EMBL/GenBank/DDBJ databases">
        <title>Sequencing, de novo assembly and annotation of complete genome of a new Thraustochytrid species, strain FCC1311.</title>
        <authorList>
            <person name="Sedici K."/>
            <person name="Godart F."/>
            <person name="Aiese Cigliano R."/>
            <person name="Sanseverino W."/>
            <person name="Barakat M."/>
            <person name="Ortet P."/>
            <person name="Marechal E."/>
            <person name="Cagnac O."/>
            <person name="Amato A."/>
        </authorList>
    </citation>
    <scope>NUCLEOTIDE SEQUENCE [LARGE SCALE GENOMIC DNA]</scope>
</reference>
<gene>
    <name evidence="2" type="ORF">FCC1311_026682</name>
</gene>
<evidence type="ECO:0000313" key="3">
    <source>
        <dbReference type="Proteomes" id="UP000241890"/>
    </source>
</evidence>
<comment type="caution">
    <text evidence="2">The sequence shown here is derived from an EMBL/GenBank/DDBJ whole genome shotgun (WGS) entry which is preliminary data.</text>
</comment>
<dbReference type="AlphaFoldDB" id="A0A2R5G5X4"/>
<feature type="region of interest" description="Disordered" evidence="1">
    <location>
        <begin position="130"/>
        <end position="154"/>
    </location>
</feature>
<keyword evidence="3" id="KW-1185">Reference proteome</keyword>
<dbReference type="InParanoid" id="A0A2R5G5X4"/>
<dbReference type="Proteomes" id="UP000241890">
    <property type="component" value="Unassembled WGS sequence"/>
</dbReference>
<protein>
    <submittedName>
        <fullName evidence="2">Uncharacterized protein</fullName>
    </submittedName>
</protein>
<name>A0A2R5G5X4_9STRA</name>
<organism evidence="2 3">
    <name type="scientific">Hondaea fermentalgiana</name>
    <dbReference type="NCBI Taxonomy" id="2315210"/>
    <lineage>
        <taxon>Eukaryota</taxon>
        <taxon>Sar</taxon>
        <taxon>Stramenopiles</taxon>
        <taxon>Bigyra</taxon>
        <taxon>Labyrinthulomycetes</taxon>
        <taxon>Thraustochytrida</taxon>
        <taxon>Thraustochytriidae</taxon>
        <taxon>Hondaea</taxon>
    </lineage>
</organism>
<proteinExistence type="predicted"/>